<organism evidence="1 2">
    <name type="scientific">Rhizobium rhizogenes (strain K84 / ATCC BAA-868)</name>
    <name type="common">Agrobacterium radiobacter</name>
    <dbReference type="NCBI Taxonomy" id="311403"/>
    <lineage>
        <taxon>Bacteria</taxon>
        <taxon>Pseudomonadati</taxon>
        <taxon>Pseudomonadota</taxon>
        <taxon>Alphaproteobacteria</taxon>
        <taxon>Hyphomicrobiales</taxon>
        <taxon>Rhizobiaceae</taxon>
        <taxon>Rhizobium/Agrobacterium group</taxon>
        <taxon>Rhizobium</taxon>
    </lineage>
</organism>
<evidence type="ECO:0000313" key="1">
    <source>
        <dbReference type="EMBL" id="ACM29793.1"/>
    </source>
</evidence>
<dbReference type="EMBL" id="CP000629">
    <property type="protein sequence ID" value="ACM29793.1"/>
    <property type="molecule type" value="Genomic_DNA"/>
</dbReference>
<dbReference type="STRING" id="311403.Arad_8549"/>
<dbReference type="HOGENOM" id="CLU_2766689_0_0_5"/>
<dbReference type="KEGG" id="ara:Arad_8549"/>
<reference evidence="1 2" key="1">
    <citation type="journal article" date="2009" name="J. Bacteriol.">
        <title>Genome sequences of three Agrobacterium biovars help elucidate the evolution of multichromosome genomes in bacteria.</title>
        <authorList>
            <person name="Slater S.C."/>
            <person name="Goldman B.S."/>
            <person name="Goodner B."/>
            <person name="Setubal J.C."/>
            <person name="Farrand S.K."/>
            <person name="Nester E.W."/>
            <person name="Burr T.J."/>
            <person name="Banta L."/>
            <person name="Dickerman A.W."/>
            <person name="Paulsen I."/>
            <person name="Otten L."/>
            <person name="Suen G."/>
            <person name="Welch R."/>
            <person name="Almeida N.F."/>
            <person name="Arnold F."/>
            <person name="Burton O.T."/>
            <person name="Du Z."/>
            <person name="Ewing A."/>
            <person name="Godsy E."/>
            <person name="Heisel S."/>
            <person name="Houmiel K.L."/>
            <person name="Jhaveri J."/>
            <person name="Lu J."/>
            <person name="Miller N.M."/>
            <person name="Norton S."/>
            <person name="Chen Q."/>
            <person name="Phoolcharoen W."/>
            <person name="Ohlin V."/>
            <person name="Ondrusek D."/>
            <person name="Pride N."/>
            <person name="Stricklin S.L."/>
            <person name="Sun J."/>
            <person name="Wheeler C."/>
            <person name="Wilson L."/>
            <person name="Zhu H."/>
            <person name="Wood D.W."/>
        </authorList>
    </citation>
    <scope>NUCLEOTIDE SEQUENCE [LARGE SCALE GENOMIC DNA]</scope>
    <source>
        <strain evidence="2">K84 / ATCC BAA-868</strain>
    </source>
</reference>
<evidence type="ECO:0000313" key="2">
    <source>
        <dbReference type="Proteomes" id="UP000001600"/>
    </source>
</evidence>
<dbReference type="AlphaFoldDB" id="B9JIQ1"/>
<protein>
    <submittedName>
        <fullName evidence="1">Uncharacterized protein</fullName>
    </submittedName>
</protein>
<sequence length="69" mass="7461">MRKQPIKLKETSMSTDYTIVDGWESLSAAEAIKAVVDRHGKDGTTSVARCTLEPGSIVAPNTGFGWTCF</sequence>
<accession>B9JIQ1</accession>
<name>B9JIQ1_RHIR8</name>
<gene>
    <name evidence="1" type="ordered locus">Arad_8549</name>
</gene>
<dbReference type="Proteomes" id="UP000001600">
    <property type="component" value="Chromosome 2"/>
</dbReference>
<proteinExistence type="predicted"/>